<name>A0A183ECS4_9BILA</name>
<evidence type="ECO:0000259" key="8">
    <source>
        <dbReference type="PROSITE" id="PS50011"/>
    </source>
</evidence>
<dbReference type="GO" id="GO:0004674">
    <property type="term" value="F:protein serine/threonine kinase activity"/>
    <property type="evidence" value="ECO:0007669"/>
    <property type="project" value="UniProtKB-KW"/>
</dbReference>
<dbReference type="Gene3D" id="3.30.200.20">
    <property type="entry name" value="Phosphorylase Kinase, domain 1"/>
    <property type="match status" value="1"/>
</dbReference>
<evidence type="ECO:0000256" key="5">
    <source>
        <dbReference type="ARBA" id="ARBA00022840"/>
    </source>
</evidence>
<keyword evidence="4" id="KW-0418">Kinase</keyword>
<dbReference type="WBParaSite" id="GPUH_0001879001-mRNA-1">
    <property type="protein sequence ID" value="GPUH_0001879001-mRNA-1"/>
    <property type="gene ID" value="GPUH_0001879001"/>
</dbReference>
<evidence type="ECO:0000313" key="9">
    <source>
        <dbReference type="WBParaSite" id="GPUH_0001879001-mRNA-1"/>
    </source>
</evidence>
<keyword evidence="3 6" id="KW-0547">Nucleotide-binding</keyword>
<dbReference type="Pfam" id="PF00069">
    <property type="entry name" value="Pkinase"/>
    <property type="match status" value="1"/>
</dbReference>
<protein>
    <submittedName>
        <fullName evidence="9">Protein kinase domain-containing protein</fullName>
    </submittedName>
</protein>
<dbReference type="InterPro" id="IPR017441">
    <property type="entry name" value="Protein_kinase_ATP_BS"/>
</dbReference>
<sequence length="157" mass="17104">LVMPLAPLTDPWNEGCVECDMRYSPDNDSDASSSSTTARASATTLSSSLSTMPTTAATTTTATATSEIEITEVAKEGEKADPSQFELLSMIGQGSFGKVLLVKKTRGRDAGQLFAMKVLKKAALKVRDRYRTKAERDILARFRHPFIVRLHYGNSVD</sequence>
<feature type="compositionally biased region" description="Low complexity" evidence="7">
    <location>
        <begin position="31"/>
        <end position="63"/>
    </location>
</feature>
<evidence type="ECO:0000256" key="3">
    <source>
        <dbReference type="ARBA" id="ARBA00022741"/>
    </source>
</evidence>
<evidence type="ECO:0000256" key="7">
    <source>
        <dbReference type="SAM" id="MobiDB-lite"/>
    </source>
</evidence>
<feature type="domain" description="Protein kinase" evidence="8">
    <location>
        <begin position="85"/>
        <end position="157"/>
    </location>
</feature>
<dbReference type="InterPro" id="IPR011009">
    <property type="entry name" value="Kinase-like_dom_sf"/>
</dbReference>
<organism evidence="9">
    <name type="scientific">Gongylonema pulchrum</name>
    <dbReference type="NCBI Taxonomy" id="637853"/>
    <lineage>
        <taxon>Eukaryota</taxon>
        <taxon>Metazoa</taxon>
        <taxon>Ecdysozoa</taxon>
        <taxon>Nematoda</taxon>
        <taxon>Chromadorea</taxon>
        <taxon>Rhabditida</taxon>
        <taxon>Spirurina</taxon>
        <taxon>Spiruromorpha</taxon>
        <taxon>Spiruroidea</taxon>
        <taxon>Gongylonematidae</taxon>
        <taxon>Gongylonema</taxon>
    </lineage>
</organism>
<dbReference type="SUPFAM" id="SSF56112">
    <property type="entry name" value="Protein kinase-like (PK-like)"/>
    <property type="match status" value="1"/>
</dbReference>
<keyword evidence="2" id="KW-0808">Transferase</keyword>
<dbReference type="PANTHER" id="PTHR24351">
    <property type="entry name" value="RIBOSOMAL PROTEIN S6 KINASE"/>
    <property type="match status" value="1"/>
</dbReference>
<dbReference type="InterPro" id="IPR000719">
    <property type="entry name" value="Prot_kinase_dom"/>
</dbReference>
<dbReference type="PROSITE" id="PS00107">
    <property type="entry name" value="PROTEIN_KINASE_ATP"/>
    <property type="match status" value="1"/>
</dbReference>
<keyword evidence="1" id="KW-0723">Serine/threonine-protein kinase</keyword>
<evidence type="ECO:0000256" key="1">
    <source>
        <dbReference type="ARBA" id="ARBA00022527"/>
    </source>
</evidence>
<dbReference type="PROSITE" id="PS50011">
    <property type="entry name" value="PROTEIN_KINASE_DOM"/>
    <property type="match status" value="1"/>
</dbReference>
<evidence type="ECO:0000256" key="2">
    <source>
        <dbReference type="ARBA" id="ARBA00022679"/>
    </source>
</evidence>
<evidence type="ECO:0000256" key="6">
    <source>
        <dbReference type="PROSITE-ProRule" id="PRU10141"/>
    </source>
</evidence>
<reference evidence="9" key="1">
    <citation type="submission" date="2016-06" db="UniProtKB">
        <authorList>
            <consortium name="WormBaseParasite"/>
        </authorList>
    </citation>
    <scope>IDENTIFICATION</scope>
</reference>
<evidence type="ECO:0000256" key="4">
    <source>
        <dbReference type="ARBA" id="ARBA00022777"/>
    </source>
</evidence>
<dbReference type="AlphaFoldDB" id="A0A183ECS4"/>
<dbReference type="GO" id="GO:0005524">
    <property type="term" value="F:ATP binding"/>
    <property type="evidence" value="ECO:0007669"/>
    <property type="project" value="UniProtKB-UniRule"/>
</dbReference>
<feature type="binding site" evidence="6">
    <location>
        <position position="117"/>
    </location>
    <ligand>
        <name>ATP</name>
        <dbReference type="ChEBI" id="CHEBI:30616"/>
    </ligand>
</feature>
<accession>A0A183ECS4</accession>
<keyword evidence="5 6" id="KW-0067">ATP-binding</keyword>
<proteinExistence type="predicted"/>
<feature type="region of interest" description="Disordered" evidence="7">
    <location>
        <begin position="25"/>
        <end position="63"/>
    </location>
</feature>